<evidence type="ECO:0000313" key="2">
    <source>
        <dbReference type="EMBL" id="MFD2531006.1"/>
    </source>
</evidence>
<dbReference type="Gene3D" id="3.40.30.10">
    <property type="entry name" value="Glutaredoxin"/>
    <property type="match status" value="1"/>
</dbReference>
<dbReference type="InterPro" id="IPR050553">
    <property type="entry name" value="Thioredoxin_ResA/DsbE_sf"/>
</dbReference>
<evidence type="ECO:0000313" key="3">
    <source>
        <dbReference type="Proteomes" id="UP001597460"/>
    </source>
</evidence>
<dbReference type="PANTHER" id="PTHR42852">
    <property type="entry name" value="THIOL:DISULFIDE INTERCHANGE PROTEIN DSBE"/>
    <property type="match status" value="1"/>
</dbReference>
<dbReference type="RefSeq" id="WP_390297221.1">
    <property type="nucleotide sequence ID" value="NZ_JBHULI010000001.1"/>
</dbReference>
<keyword evidence="3" id="KW-1185">Reference proteome</keyword>
<proteinExistence type="predicted"/>
<dbReference type="InterPro" id="IPR036249">
    <property type="entry name" value="Thioredoxin-like_sf"/>
</dbReference>
<gene>
    <name evidence="2" type="ORF">ACFSVN_00940</name>
</gene>
<feature type="domain" description="Thioredoxin" evidence="1">
    <location>
        <begin position="301"/>
        <end position="441"/>
    </location>
</feature>
<dbReference type="PANTHER" id="PTHR42852:SF17">
    <property type="entry name" value="THIOREDOXIN-LIKE PROTEIN HI_1115"/>
    <property type="match status" value="1"/>
</dbReference>
<dbReference type="Pfam" id="PF00578">
    <property type="entry name" value="AhpC-TSA"/>
    <property type="match status" value="1"/>
</dbReference>
<evidence type="ECO:0000259" key="1">
    <source>
        <dbReference type="PROSITE" id="PS51352"/>
    </source>
</evidence>
<dbReference type="InterPro" id="IPR000866">
    <property type="entry name" value="AhpC/TSA"/>
</dbReference>
<protein>
    <submittedName>
        <fullName evidence="2">TlpA family protein disulfide reductase</fullName>
    </submittedName>
</protein>
<sequence>MRNLFILFLSIFLLISCMEEKTGPSFKVELPLTENTGQVPPILALTMGGSYVFEPEYPGEPTELPEELTKGEVVHGILDLQQYVVQGFAEGFIDSAIYRRNMMLIEDHTVTDEWVDVIFTVAVGKDENGEMLVFVEDQSGEFDEEYPVYFEPSTVEFQDNVFEVMEAKVTARMEYFNGEKVIHHEGPASLLYLSDTPPSESLQLYFDHLRMGTWAVNDQTFNVALIKESAPPYRIEPYTYFYIDLDEDGRFDIMDDGMEAYPVTEPFNIAGESWEISDIKMDGSAVTIVESEVEVDPKAALRPGTEAPLFKAETLQGDELSLADLRGKYVMIDFWGTWCGPCIEALPVIKEAYAAYGGENFEIVGIANELNLERFEDFVEREKLEWPQIPEIYEKDSEIQELYSVNSYPTYYLLDPDGEIVEYGMALSADNLMETLTKYLE</sequence>
<dbReference type="Proteomes" id="UP001597460">
    <property type="component" value="Unassembled WGS sequence"/>
</dbReference>
<comment type="caution">
    <text evidence="2">The sequence shown here is derived from an EMBL/GenBank/DDBJ whole genome shotgun (WGS) entry which is preliminary data.</text>
</comment>
<dbReference type="EMBL" id="JBHULI010000001">
    <property type="protein sequence ID" value="MFD2531006.1"/>
    <property type="molecule type" value="Genomic_DNA"/>
</dbReference>
<organism evidence="2 3">
    <name type="scientific">Gracilimonas halophila</name>
    <dbReference type="NCBI Taxonomy" id="1834464"/>
    <lineage>
        <taxon>Bacteria</taxon>
        <taxon>Pseudomonadati</taxon>
        <taxon>Balneolota</taxon>
        <taxon>Balneolia</taxon>
        <taxon>Balneolales</taxon>
        <taxon>Balneolaceae</taxon>
        <taxon>Gracilimonas</taxon>
    </lineage>
</organism>
<dbReference type="CDD" id="cd02966">
    <property type="entry name" value="TlpA_like_family"/>
    <property type="match status" value="1"/>
</dbReference>
<dbReference type="InterPro" id="IPR013766">
    <property type="entry name" value="Thioredoxin_domain"/>
</dbReference>
<name>A0ABW5JE66_9BACT</name>
<dbReference type="SUPFAM" id="SSF52833">
    <property type="entry name" value="Thioredoxin-like"/>
    <property type="match status" value="1"/>
</dbReference>
<dbReference type="PROSITE" id="PS51352">
    <property type="entry name" value="THIOREDOXIN_2"/>
    <property type="match status" value="1"/>
</dbReference>
<dbReference type="PROSITE" id="PS51257">
    <property type="entry name" value="PROKAR_LIPOPROTEIN"/>
    <property type="match status" value="1"/>
</dbReference>
<accession>A0ABW5JE66</accession>
<reference evidence="3" key="1">
    <citation type="journal article" date="2019" name="Int. J. Syst. Evol. Microbiol.">
        <title>The Global Catalogue of Microorganisms (GCM) 10K type strain sequencing project: providing services to taxonomists for standard genome sequencing and annotation.</title>
        <authorList>
            <consortium name="The Broad Institute Genomics Platform"/>
            <consortium name="The Broad Institute Genome Sequencing Center for Infectious Disease"/>
            <person name="Wu L."/>
            <person name="Ma J."/>
        </authorList>
    </citation>
    <scope>NUCLEOTIDE SEQUENCE [LARGE SCALE GENOMIC DNA]</scope>
    <source>
        <strain evidence="3">KCTC 52042</strain>
    </source>
</reference>